<proteinExistence type="inferred from homology"/>
<feature type="transmembrane region" description="Helical" evidence="7">
    <location>
        <begin position="290"/>
        <end position="307"/>
    </location>
</feature>
<dbReference type="Proteomes" id="UP000005666">
    <property type="component" value="Chromosome 3"/>
</dbReference>
<feature type="compositionally biased region" description="Polar residues" evidence="6">
    <location>
        <begin position="41"/>
        <end position="50"/>
    </location>
</feature>
<dbReference type="eggNOG" id="KOG4473">
    <property type="taxonomic scope" value="Eukaryota"/>
</dbReference>
<dbReference type="OrthoDB" id="73465at2759"/>
<organism evidence="8 9">
    <name type="scientific">Tetrapisispora phaffii (strain ATCC 24235 / CBS 4417 / NBRC 1672 / NRRL Y-8282 / UCD 70-5)</name>
    <name type="common">Yeast</name>
    <name type="synonym">Fabospora phaffii</name>
    <dbReference type="NCBI Taxonomy" id="1071381"/>
    <lineage>
        <taxon>Eukaryota</taxon>
        <taxon>Fungi</taxon>
        <taxon>Dikarya</taxon>
        <taxon>Ascomycota</taxon>
        <taxon>Saccharomycotina</taxon>
        <taxon>Saccharomycetes</taxon>
        <taxon>Saccharomycetales</taxon>
        <taxon>Saccharomycetaceae</taxon>
        <taxon>Tetrapisispora</taxon>
    </lineage>
</organism>
<gene>
    <name evidence="8" type="primary">TPHA0C02070</name>
    <name evidence="8" type="ordered locus">TPHA_0C02070</name>
</gene>
<evidence type="ECO:0000256" key="4">
    <source>
        <dbReference type="ARBA" id="ARBA00022989"/>
    </source>
</evidence>
<dbReference type="OMA" id="RMHDCEF"/>
<dbReference type="GeneID" id="11535254"/>
<protein>
    <recommendedName>
        <fullName evidence="10">Protein CCC1</fullName>
    </recommendedName>
</protein>
<dbReference type="GO" id="GO:0005794">
    <property type="term" value="C:Golgi apparatus"/>
    <property type="evidence" value="ECO:0007669"/>
    <property type="project" value="EnsemblFungi"/>
</dbReference>
<reference evidence="8 9" key="1">
    <citation type="journal article" date="2011" name="Proc. Natl. Acad. Sci. U.S.A.">
        <title>Evolutionary erosion of yeast sex chromosomes by mating-type switching accidents.</title>
        <authorList>
            <person name="Gordon J.L."/>
            <person name="Armisen D."/>
            <person name="Proux-Wera E."/>
            <person name="Oheigeartaigh S.S."/>
            <person name="Byrne K.P."/>
            <person name="Wolfe K.H."/>
        </authorList>
    </citation>
    <scope>NUCLEOTIDE SEQUENCE [LARGE SCALE GENOMIC DNA]</scope>
    <source>
        <strain evidence="9">ATCC 24235 / CBS 4417 / NBRC 1672 / NRRL Y-8282 / UCD 70-5</strain>
    </source>
</reference>
<feature type="compositionally biased region" description="Low complexity" evidence="6">
    <location>
        <begin position="51"/>
        <end position="61"/>
    </location>
</feature>
<evidence type="ECO:0000256" key="1">
    <source>
        <dbReference type="ARBA" id="ARBA00004127"/>
    </source>
</evidence>
<comment type="subcellular location">
    <subcellularLocation>
        <location evidence="1">Endomembrane system</location>
        <topology evidence="1">Multi-pass membrane protein</topology>
    </subcellularLocation>
</comment>
<feature type="compositionally biased region" description="Low complexity" evidence="6">
    <location>
        <begin position="27"/>
        <end position="40"/>
    </location>
</feature>
<evidence type="ECO:0000256" key="7">
    <source>
        <dbReference type="SAM" id="Phobius"/>
    </source>
</evidence>
<dbReference type="GO" id="GO:0005384">
    <property type="term" value="F:manganese ion transmembrane transporter activity"/>
    <property type="evidence" value="ECO:0007669"/>
    <property type="project" value="EnsemblFungi"/>
</dbReference>
<dbReference type="HOGENOM" id="CLU_038957_0_0_1"/>
<comment type="similarity">
    <text evidence="2">Belongs to the CCC1 family.</text>
</comment>
<dbReference type="STRING" id="1071381.G8BRI6"/>
<dbReference type="KEGG" id="tpf:TPHA_0C02070"/>
<dbReference type="AlphaFoldDB" id="G8BRI6"/>
<keyword evidence="3 7" id="KW-0812">Transmembrane</keyword>
<evidence type="ECO:0000256" key="5">
    <source>
        <dbReference type="ARBA" id="ARBA00023136"/>
    </source>
</evidence>
<dbReference type="GO" id="GO:1990461">
    <property type="term" value="P:detoxification of iron ion"/>
    <property type="evidence" value="ECO:0007669"/>
    <property type="project" value="EnsemblFungi"/>
</dbReference>
<dbReference type="GO" id="GO:0000329">
    <property type="term" value="C:fungal-type vacuole membrane"/>
    <property type="evidence" value="ECO:0007669"/>
    <property type="project" value="EnsemblFungi"/>
</dbReference>
<keyword evidence="5 7" id="KW-0472">Membrane</keyword>
<evidence type="ECO:0000256" key="3">
    <source>
        <dbReference type="ARBA" id="ARBA00022692"/>
    </source>
</evidence>
<evidence type="ECO:0000256" key="6">
    <source>
        <dbReference type="SAM" id="MobiDB-lite"/>
    </source>
</evidence>
<evidence type="ECO:0008006" key="10">
    <source>
        <dbReference type="Google" id="ProtNLM"/>
    </source>
</evidence>
<evidence type="ECO:0000313" key="9">
    <source>
        <dbReference type="Proteomes" id="UP000005666"/>
    </source>
</evidence>
<name>G8BRI6_TETPH</name>
<feature type="transmembrane region" description="Helical" evidence="7">
    <location>
        <begin position="222"/>
        <end position="246"/>
    </location>
</feature>
<dbReference type="EMBL" id="HE612858">
    <property type="protein sequence ID" value="CCE62362.1"/>
    <property type="molecule type" value="Genomic_DNA"/>
</dbReference>
<dbReference type="GO" id="GO:0006874">
    <property type="term" value="P:intracellular calcium ion homeostasis"/>
    <property type="evidence" value="ECO:0007669"/>
    <property type="project" value="EnsemblFungi"/>
</dbReference>
<accession>G8BRI6</accession>
<evidence type="ECO:0000256" key="2">
    <source>
        <dbReference type="ARBA" id="ARBA00007049"/>
    </source>
</evidence>
<dbReference type="PANTHER" id="PTHR31851">
    <property type="entry name" value="FE(2+)/MN(2+) TRANSPORTER PCL1"/>
    <property type="match status" value="1"/>
</dbReference>
<feature type="region of interest" description="Disordered" evidence="6">
    <location>
        <begin position="17"/>
        <end position="61"/>
    </location>
</feature>
<dbReference type="GO" id="GO:0030026">
    <property type="term" value="P:intracellular manganese ion homeostasis"/>
    <property type="evidence" value="ECO:0007669"/>
    <property type="project" value="EnsemblFungi"/>
</dbReference>
<keyword evidence="9" id="KW-1185">Reference proteome</keyword>
<feature type="transmembrane region" description="Helical" evidence="7">
    <location>
        <begin position="252"/>
        <end position="270"/>
    </location>
</feature>
<dbReference type="GO" id="GO:0015093">
    <property type="term" value="F:ferrous iron transmembrane transporter activity"/>
    <property type="evidence" value="ECO:0007669"/>
    <property type="project" value="EnsemblFungi"/>
</dbReference>
<dbReference type="CDD" id="cd02435">
    <property type="entry name" value="CCC1"/>
    <property type="match status" value="1"/>
</dbReference>
<dbReference type="Pfam" id="PF01988">
    <property type="entry name" value="VIT1"/>
    <property type="match status" value="1"/>
</dbReference>
<dbReference type="RefSeq" id="XP_003684796.1">
    <property type="nucleotide sequence ID" value="XM_003684748.1"/>
</dbReference>
<sequence>MSVVALKNAVVSLAKGSRSDDTDKKSLLNNNNKSYGSNNNTDLESNQVSTNGDNLLNNNNNGDAMSINDDPFASNSVINKLFGQIDPRVISDLIIGLSDGLTVPFALTAGLSSLGDSKLVITGGFAELISGTISMGLGGYLGAKSESDYFHAEVKAQKKFFYNDPTLINHQVEDILLSINEDFTDDTILSFIKDLQKKPQLMVDFIIRYGKGLEEPDPNRQFISAATIGGGYFVGGLVPLIPYFFVSEVGTGLIYSIIVMMFTLFWFGYIKIQLSMGDQCTMRHKVFEGFQMIAVGGIAAASAWFFVKLLDG</sequence>
<feature type="compositionally biased region" description="Basic and acidic residues" evidence="6">
    <location>
        <begin position="17"/>
        <end position="26"/>
    </location>
</feature>
<keyword evidence="4 7" id="KW-1133">Transmembrane helix</keyword>
<dbReference type="GO" id="GO:0006879">
    <property type="term" value="P:intracellular iron ion homeostasis"/>
    <property type="evidence" value="ECO:0007669"/>
    <property type="project" value="EnsemblFungi"/>
</dbReference>
<evidence type="ECO:0000313" key="8">
    <source>
        <dbReference type="EMBL" id="CCE62362.1"/>
    </source>
</evidence>
<dbReference type="InterPro" id="IPR008217">
    <property type="entry name" value="Ccc1_fam"/>
</dbReference>